<evidence type="ECO:0000313" key="3">
    <source>
        <dbReference type="Proteomes" id="UP000193380"/>
    </source>
</evidence>
<dbReference type="PANTHER" id="PTHR18839:SF0">
    <property type="entry name" value="MITOTIC INTERACTOR AND SUBSTRATE OF PLK1 ISOFORM X1-RELATED"/>
    <property type="match status" value="1"/>
</dbReference>
<reference evidence="2" key="1">
    <citation type="journal article" date="2014" name="Nat. Commun.">
        <title>The rainbow trout genome provides novel insights into evolution after whole-genome duplication in vertebrates.</title>
        <authorList>
            <person name="Berthelot C."/>
            <person name="Brunet F."/>
            <person name="Chalopin D."/>
            <person name="Juanchich A."/>
            <person name="Bernard M."/>
            <person name="Noel B."/>
            <person name="Bento P."/>
            <person name="Da Silva C."/>
            <person name="Labadie K."/>
            <person name="Alberti A."/>
            <person name="Aury J.M."/>
            <person name="Louis A."/>
            <person name="Dehais P."/>
            <person name="Bardou P."/>
            <person name="Montfort J."/>
            <person name="Klopp C."/>
            <person name="Cabau C."/>
            <person name="Gaspin C."/>
            <person name="Thorgaard G.H."/>
            <person name="Boussaha M."/>
            <person name="Quillet E."/>
            <person name="Guyomard R."/>
            <person name="Galiana D."/>
            <person name="Bobe J."/>
            <person name="Volff J.N."/>
            <person name="Genet C."/>
            <person name="Wincker P."/>
            <person name="Jaillon O."/>
            <person name="Roest Crollius H."/>
            <person name="Guiguen Y."/>
        </authorList>
    </citation>
    <scope>NUCLEOTIDE SEQUENCE [LARGE SCALE GENOMIC DNA]</scope>
</reference>
<feature type="region of interest" description="Disordered" evidence="1">
    <location>
        <begin position="292"/>
        <end position="386"/>
    </location>
</feature>
<dbReference type="PANTHER" id="PTHR18839">
    <property type="entry name" value="MITOTIC INTERACTOR AND SUBSTRATE OF PLK1 MISP FAMILY MEMBER"/>
    <property type="match status" value="1"/>
</dbReference>
<organism evidence="2 3">
    <name type="scientific">Oncorhynchus mykiss</name>
    <name type="common">Rainbow trout</name>
    <name type="synonym">Salmo gairdneri</name>
    <dbReference type="NCBI Taxonomy" id="8022"/>
    <lineage>
        <taxon>Eukaryota</taxon>
        <taxon>Metazoa</taxon>
        <taxon>Chordata</taxon>
        <taxon>Craniata</taxon>
        <taxon>Vertebrata</taxon>
        <taxon>Euteleostomi</taxon>
        <taxon>Actinopterygii</taxon>
        <taxon>Neopterygii</taxon>
        <taxon>Teleostei</taxon>
        <taxon>Protacanthopterygii</taxon>
        <taxon>Salmoniformes</taxon>
        <taxon>Salmonidae</taxon>
        <taxon>Salmoninae</taxon>
        <taxon>Oncorhynchus</taxon>
    </lineage>
</organism>
<proteinExistence type="predicted"/>
<feature type="compositionally biased region" description="Basic and acidic residues" evidence="1">
    <location>
        <begin position="302"/>
        <end position="322"/>
    </location>
</feature>
<feature type="compositionally biased region" description="Basic and acidic residues" evidence="1">
    <location>
        <begin position="124"/>
        <end position="137"/>
    </location>
</feature>
<protein>
    <submittedName>
        <fullName evidence="2">Uncharacterized protein</fullName>
    </submittedName>
</protein>
<sequence length="855" mass="95761">MQIDDSNRDPPHTPTETQICSLSKSNLNYSRRVAAWLSSPLVSVVQIICRRLGKLEMISFWLLCWRLLRATAGVKTIKGNEVIEGCSAIDTPQEKEKEQESHSGAIAMETSQLSEMANLTDYKMDSGETEDQRRLLSESEEECDREPFAEYRGTKENLKTSVDEPDEDDESGEVNREEETHNFETGRNDFSLTQLLNSSSIFGSEPVCKVEDLLAQGHLGNSSPSEVTMTQESILEQRIREEVSSDVSTGSCHDPDRDDLSDCLQVEMAIVSSDSEADDQWRSTFASTVNKEEGCDGNAQEALEKDRAAGEAENGTKGETGDSPRVLEQPDCPTECEIQDMPSGKFQGLSKIPEDEEEVSQGRTRKVSRSTSASSSASSDPDKKVPKDYCVIQEMKSKNISTEHVDFQGARKQWRQMEEQTQGEVQVHQPTVRQQGMCQGGHSAMYTPVRNIDRPRRDPEIDSLALGDFQHTQFSPCSEDSGMDDFSYRSLYEDSDNPVEREIRQTIEREENFRREREIAKQGQAGESSAHSKTRPTTLYPGKYGKGLCHEVEEKRKMFESSDPGCRPLRSPNAKNPTVSISTSPSPTPRGATYHEMTAQNVIILEPDSYPTSPRHRTRGSLLSPGPSRYSEWPLETSANVIILETSNLIIRSASEFCLSSASCQETQESTFVNNPFFKLRSRSSMSLVDQEIKMVKQREEEWRRQKSQMQTREKYDTVLVSPNLLDNLSFDKAGVVVCCNSPSVTRIAEFCVPRFHSAHHCCTAPWFVSHLLACTILAILLRPYINELFPPTGLPLTGCLFVAPIAANPRHVCVCVQPRRAAISEILVPVRRALTIIPRSVTRFAYSNVQANSN</sequence>
<feature type="compositionally biased region" description="Basic and acidic residues" evidence="1">
    <location>
        <begin position="173"/>
        <end position="186"/>
    </location>
</feature>
<dbReference type="InterPro" id="IPR042779">
    <property type="entry name" value="MISP/MISP3-like"/>
</dbReference>
<reference evidence="2" key="2">
    <citation type="submission" date="2014-03" db="EMBL/GenBank/DDBJ databases">
        <authorList>
            <person name="Genoscope - CEA"/>
        </authorList>
    </citation>
    <scope>NUCLEOTIDE SEQUENCE</scope>
</reference>
<feature type="compositionally biased region" description="Polar residues" evidence="1">
    <location>
        <begin position="525"/>
        <end position="537"/>
    </location>
</feature>
<feature type="region of interest" description="Disordered" evidence="1">
    <location>
        <begin position="124"/>
        <end position="186"/>
    </location>
</feature>
<dbReference type="Proteomes" id="UP000193380">
    <property type="component" value="Unassembled WGS sequence"/>
</dbReference>
<dbReference type="EMBL" id="FR904664">
    <property type="protein sequence ID" value="CDQ69341.1"/>
    <property type="molecule type" value="Genomic_DNA"/>
</dbReference>
<name>A0A060WQB6_ONCMY</name>
<evidence type="ECO:0000313" key="2">
    <source>
        <dbReference type="EMBL" id="CDQ69341.1"/>
    </source>
</evidence>
<feature type="compositionally biased region" description="Acidic residues" evidence="1">
    <location>
        <begin position="163"/>
        <end position="172"/>
    </location>
</feature>
<dbReference type="AlphaFoldDB" id="A0A060WQB6"/>
<feature type="compositionally biased region" description="Low complexity" evidence="1">
    <location>
        <begin position="369"/>
        <end position="379"/>
    </location>
</feature>
<dbReference type="PaxDb" id="8022-A0A060WQB6"/>
<gene>
    <name evidence="2" type="ORF">GSONMT00063317001</name>
</gene>
<feature type="compositionally biased region" description="Basic and acidic residues" evidence="1">
    <location>
        <begin position="145"/>
        <end position="162"/>
    </location>
</feature>
<feature type="region of interest" description="Disordered" evidence="1">
    <location>
        <begin position="560"/>
        <end position="591"/>
    </location>
</feature>
<feature type="region of interest" description="Disordered" evidence="1">
    <location>
        <begin position="517"/>
        <end position="542"/>
    </location>
</feature>
<evidence type="ECO:0000256" key="1">
    <source>
        <dbReference type="SAM" id="MobiDB-lite"/>
    </source>
</evidence>
<accession>A0A060WQB6</accession>